<sequence length="138" mass="16214">MIQVTFRRQNVTQVFVLHSEINKPEWEQKNIDKAIGYSFAIVGINITDLAYSLLVSGALKTHLYNVAPEMPSLTHVQQTFCYLMHEFHRFWVEEDPSDIMEFNRVRSKFHRRILRQLKNPDMALCPHFSASDLHLVNL</sequence>
<dbReference type="PROSITE" id="PS51335">
    <property type="entry name" value="ELMO"/>
    <property type="match status" value="1"/>
</dbReference>
<evidence type="ECO:0000313" key="3">
    <source>
        <dbReference type="RefSeq" id="XP_029303220.1"/>
    </source>
</evidence>
<dbReference type="OrthoDB" id="67155at2759"/>
<feature type="domain" description="ELMO" evidence="1">
    <location>
        <begin position="1"/>
        <end position="117"/>
    </location>
</feature>
<accession>A0A6J2R1E7</accession>
<organism evidence="2 3">
    <name type="scientific">Cottoperca gobio</name>
    <name type="common">Frogmouth</name>
    <name type="synonym">Aphritis gobio</name>
    <dbReference type="NCBI Taxonomy" id="56716"/>
    <lineage>
        <taxon>Eukaryota</taxon>
        <taxon>Metazoa</taxon>
        <taxon>Chordata</taxon>
        <taxon>Craniata</taxon>
        <taxon>Vertebrata</taxon>
        <taxon>Euteleostomi</taxon>
        <taxon>Actinopterygii</taxon>
        <taxon>Neopterygii</taxon>
        <taxon>Teleostei</taxon>
        <taxon>Neoteleostei</taxon>
        <taxon>Acanthomorphata</taxon>
        <taxon>Eupercaria</taxon>
        <taxon>Perciformes</taxon>
        <taxon>Notothenioidei</taxon>
        <taxon>Bovichtidae</taxon>
        <taxon>Cottoperca</taxon>
    </lineage>
</organism>
<gene>
    <name evidence="3" type="primary">LOC115018440</name>
</gene>
<dbReference type="PANTHER" id="PTHR12771:SF18">
    <property type="entry name" value="ELMO DOMAIN-CONTAINING PROTEIN 1"/>
    <property type="match status" value="1"/>
</dbReference>
<reference evidence="3" key="1">
    <citation type="submission" date="2025-08" db="UniProtKB">
        <authorList>
            <consortium name="RefSeq"/>
        </authorList>
    </citation>
    <scope>IDENTIFICATION</scope>
</reference>
<evidence type="ECO:0000313" key="2">
    <source>
        <dbReference type="Proteomes" id="UP000504630"/>
    </source>
</evidence>
<name>A0A6J2R1E7_COTGO</name>
<protein>
    <submittedName>
        <fullName evidence="3">ELMO domain-containing protein 1-like</fullName>
    </submittedName>
</protein>
<dbReference type="AlphaFoldDB" id="A0A6J2R1E7"/>
<keyword evidence="2" id="KW-1185">Reference proteome</keyword>
<dbReference type="GO" id="GO:0005096">
    <property type="term" value="F:GTPase activator activity"/>
    <property type="evidence" value="ECO:0007669"/>
    <property type="project" value="TreeGrafter"/>
</dbReference>
<dbReference type="InterPro" id="IPR050868">
    <property type="entry name" value="ELMO_domain-containing"/>
</dbReference>
<dbReference type="InParanoid" id="A0A6J2R1E7"/>
<dbReference type="Pfam" id="PF04727">
    <property type="entry name" value="ELMO_CED12"/>
    <property type="match status" value="1"/>
</dbReference>
<dbReference type="KEGG" id="cgob:115018440"/>
<dbReference type="InterPro" id="IPR006816">
    <property type="entry name" value="ELMO_dom"/>
</dbReference>
<proteinExistence type="predicted"/>
<evidence type="ECO:0000259" key="1">
    <source>
        <dbReference type="PROSITE" id="PS51335"/>
    </source>
</evidence>
<dbReference type="PANTHER" id="PTHR12771">
    <property type="entry name" value="ENGULFMENT AND CELL MOTILITY"/>
    <property type="match status" value="1"/>
</dbReference>
<dbReference type="Proteomes" id="UP000504630">
    <property type="component" value="Chromosome 14"/>
</dbReference>
<dbReference type="RefSeq" id="XP_029303220.1">
    <property type="nucleotide sequence ID" value="XM_029447360.1"/>
</dbReference>
<dbReference type="GeneID" id="115018440"/>